<reference evidence="9 10" key="1">
    <citation type="submission" date="2019-10" db="EMBL/GenBank/DDBJ databases">
        <authorList>
            <person name="Palmer J.M."/>
        </authorList>
    </citation>
    <scope>NUCLEOTIDE SEQUENCE [LARGE SCALE GENOMIC DNA]</scope>
    <source>
        <strain evidence="9 10">TWF696</strain>
    </source>
</reference>
<dbReference type="NCBIfam" id="TIGR03598">
    <property type="entry name" value="GTPase_YsxC"/>
    <property type="match status" value="1"/>
</dbReference>
<organism evidence="9 10">
    <name type="scientific">Orbilia brochopaga</name>
    <dbReference type="NCBI Taxonomy" id="3140254"/>
    <lineage>
        <taxon>Eukaryota</taxon>
        <taxon>Fungi</taxon>
        <taxon>Dikarya</taxon>
        <taxon>Ascomycota</taxon>
        <taxon>Pezizomycotina</taxon>
        <taxon>Orbiliomycetes</taxon>
        <taxon>Orbiliales</taxon>
        <taxon>Orbiliaceae</taxon>
        <taxon>Orbilia</taxon>
    </lineage>
</organism>
<dbReference type="GO" id="GO:0005525">
    <property type="term" value="F:GTP binding"/>
    <property type="evidence" value="ECO:0007669"/>
    <property type="project" value="UniProtKB-KW"/>
</dbReference>
<dbReference type="CDD" id="cd01876">
    <property type="entry name" value="YihA_EngB"/>
    <property type="match status" value="1"/>
</dbReference>
<proteinExistence type="inferred from homology"/>
<dbReference type="InterPro" id="IPR006073">
    <property type="entry name" value="GTP-bd"/>
</dbReference>
<feature type="domain" description="EngB-type G" evidence="8">
    <location>
        <begin position="170"/>
        <end position="331"/>
    </location>
</feature>
<protein>
    <recommendedName>
        <fullName evidence="3">GTP-binding protein 8</fullName>
    </recommendedName>
</protein>
<keyword evidence="6" id="KW-0460">Magnesium</keyword>
<dbReference type="HAMAP" id="MF_00321">
    <property type="entry name" value="GTPase_EngB"/>
    <property type="match status" value="1"/>
</dbReference>
<keyword evidence="5" id="KW-0547">Nucleotide-binding</keyword>
<dbReference type="AlphaFoldDB" id="A0AAV9ULJ0"/>
<sequence length="371" mass="40626">MNTTIRTVARCPKCRRDTRCSFSTQAWRAYPRVRSKMRPATPVDVLPTTAPPPDIASNGNKHQAQAVAPAVKKAISKPPPASKSAATTTRATTVTPTLTRLKDVFKQSKADIADGFVFRPPEPTMTSTAYRWDTTVPSVEQSRYAKRFFEGYPVRFLWAADEFATMPDGAVPEVAFLGRSNVGKSSILNALMHAKDMAHTSSKPGRTRKMNAFSVGGARLTLLDMPGYGHGSHSSWGMEIMSYLRSRKQFRRAFLLIDAMHGVKELDRMIMESFAQMGISYQLVLSKVDRLDDGGRGAKAKATAAAGGKKKQKEQQGLSEVFMEVQGAMERYGGHAGLGEILATSTQPVKTGIADLRWAVLRAAGLEGKRR</sequence>
<evidence type="ECO:0000259" key="8">
    <source>
        <dbReference type="PROSITE" id="PS51706"/>
    </source>
</evidence>
<dbReference type="InterPro" id="IPR019987">
    <property type="entry name" value="GTP-bd_ribosome_bio_YsxC"/>
</dbReference>
<dbReference type="EMBL" id="JAVHNQ010000006">
    <property type="protein sequence ID" value="KAK6344131.1"/>
    <property type="molecule type" value="Genomic_DNA"/>
</dbReference>
<dbReference type="PRINTS" id="PR00326">
    <property type="entry name" value="GTP1OBG"/>
</dbReference>
<dbReference type="InterPro" id="IPR027417">
    <property type="entry name" value="P-loop_NTPase"/>
</dbReference>
<dbReference type="PANTHER" id="PTHR46498:SF1">
    <property type="entry name" value="GTP-BINDING PROTEIN 8"/>
    <property type="match status" value="1"/>
</dbReference>
<evidence type="ECO:0000256" key="4">
    <source>
        <dbReference type="ARBA" id="ARBA00022723"/>
    </source>
</evidence>
<dbReference type="PANTHER" id="PTHR46498">
    <property type="entry name" value="GTP-BINDING PROTEIN 8"/>
    <property type="match status" value="1"/>
</dbReference>
<evidence type="ECO:0000256" key="5">
    <source>
        <dbReference type="ARBA" id="ARBA00022741"/>
    </source>
</evidence>
<comment type="cofactor">
    <cofactor evidence="1">
        <name>Mg(2+)</name>
        <dbReference type="ChEBI" id="CHEBI:18420"/>
    </cofactor>
</comment>
<keyword evidence="10" id="KW-1185">Reference proteome</keyword>
<dbReference type="SUPFAM" id="SSF52540">
    <property type="entry name" value="P-loop containing nucleoside triphosphate hydrolases"/>
    <property type="match status" value="1"/>
</dbReference>
<dbReference type="PROSITE" id="PS51706">
    <property type="entry name" value="G_ENGB"/>
    <property type="match status" value="1"/>
</dbReference>
<name>A0AAV9ULJ0_9PEZI</name>
<evidence type="ECO:0000313" key="10">
    <source>
        <dbReference type="Proteomes" id="UP001375240"/>
    </source>
</evidence>
<dbReference type="InterPro" id="IPR052279">
    <property type="entry name" value="EngB_GTPase"/>
</dbReference>
<dbReference type="GO" id="GO:0046872">
    <property type="term" value="F:metal ion binding"/>
    <property type="evidence" value="ECO:0007669"/>
    <property type="project" value="UniProtKB-KW"/>
</dbReference>
<evidence type="ECO:0000313" key="9">
    <source>
        <dbReference type="EMBL" id="KAK6344131.1"/>
    </source>
</evidence>
<dbReference type="InterPro" id="IPR030393">
    <property type="entry name" value="G_ENGB_dom"/>
</dbReference>
<comment type="similarity">
    <text evidence="2">Belongs to the TRAFAC class TrmE-Era-EngA-EngB-Septin-like GTPase superfamily. EngB GTPase family.</text>
</comment>
<keyword evidence="4" id="KW-0479">Metal-binding</keyword>
<dbReference type="GO" id="GO:0005739">
    <property type="term" value="C:mitochondrion"/>
    <property type="evidence" value="ECO:0007669"/>
    <property type="project" value="TreeGrafter"/>
</dbReference>
<evidence type="ECO:0000256" key="7">
    <source>
        <dbReference type="ARBA" id="ARBA00023134"/>
    </source>
</evidence>
<evidence type="ECO:0000256" key="1">
    <source>
        <dbReference type="ARBA" id="ARBA00001946"/>
    </source>
</evidence>
<dbReference type="Proteomes" id="UP001375240">
    <property type="component" value="Unassembled WGS sequence"/>
</dbReference>
<evidence type="ECO:0000256" key="2">
    <source>
        <dbReference type="ARBA" id="ARBA00009638"/>
    </source>
</evidence>
<evidence type="ECO:0000256" key="6">
    <source>
        <dbReference type="ARBA" id="ARBA00022842"/>
    </source>
</evidence>
<accession>A0AAV9ULJ0</accession>
<dbReference type="Gene3D" id="3.40.50.300">
    <property type="entry name" value="P-loop containing nucleotide triphosphate hydrolases"/>
    <property type="match status" value="1"/>
</dbReference>
<keyword evidence="7" id="KW-0342">GTP-binding</keyword>
<dbReference type="Pfam" id="PF01926">
    <property type="entry name" value="MMR_HSR1"/>
    <property type="match status" value="1"/>
</dbReference>
<evidence type="ECO:0000256" key="3">
    <source>
        <dbReference type="ARBA" id="ARBA00015370"/>
    </source>
</evidence>
<comment type="caution">
    <text evidence="9">The sequence shown here is derived from an EMBL/GenBank/DDBJ whole genome shotgun (WGS) entry which is preliminary data.</text>
</comment>
<gene>
    <name evidence="9" type="ORF">TWF696_007775</name>
</gene>